<protein>
    <submittedName>
        <fullName evidence="2">Uncharacterized protein</fullName>
    </submittedName>
</protein>
<dbReference type="STRING" id="40148.A0A0D9ZFV0"/>
<sequence length="103" mass="11113">MASISLPGEVEGLFKGLDAVGWRWLQLHTRWPRMAVTVQGPVTVDGVRRLGIEVNVGVRFSSFHGVLDALASRRSSAASRSPPTSRNSLEKGVTPWRAVGSST</sequence>
<dbReference type="EnsemblPlants" id="OGLUM03G40880.1">
    <property type="protein sequence ID" value="OGLUM03G40880.1"/>
    <property type="gene ID" value="OGLUM03G40880"/>
</dbReference>
<feature type="region of interest" description="Disordered" evidence="1">
    <location>
        <begin position="73"/>
        <end position="103"/>
    </location>
</feature>
<name>A0A0D9ZFV0_9ORYZ</name>
<dbReference type="PANTHER" id="PTHR38020">
    <property type="entry name" value="UROPORPHYRINOGEN-III SYNTHASE"/>
    <property type="match status" value="1"/>
</dbReference>
<keyword evidence="3" id="KW-1185">Reference proteome</keyword>
<evidence type="ECO:0000313" key="3">
    <source>
        <dbReference type="Proteomes" id="UP000026961"/>
    </source>
</evidence>
<feature type="compositionally biased region" description="Low complexity" evidence="1">
    <location>
        <begin position="73"/>
        <end position="87"/>
    </location>
</feature>
<organism evidence="2">
    <name type="scientific">Oryza glumipatula</name>
    <dbReference type="NCBI Taxonomy" id="40148"/>
    <lineage>
        <taxon>Eukaryota</taxon>
        <taxon>Viridiplantae</taxon>
        <taxon>Streptophyta</taxon>
        <taxon>Embryophyta</taxon>
        <taxon>Tracheophyta</taxon>
        <taxon>Spermatophyta</taxon>
        <taxon>Magnoliopsida</taxon>
        <taxon>Liliopsida</taxon>
        <taxon>Poales</taxon>
        <taxon>Poaceae</taxon>
        <taxon>BOP clade</taxon>
        <taxon>Oryzoideae</taxon>
        <taxon>Oryzeae</taxon>
        <taxon>Oryzinae</taxon>
        <taxon>Oryza</taxon>
    </lineage>
</organism>
<dbReference type="Gramene" id="OGLUM03G40880.1">
    <property type="protein sequence ID" value="OGLUM03G40880.1"/>
    <property type="gene ID" value="OGLUM03G40880"/>
</dbReference>
<reference evidence="2" key="1">
    <citation type="submission" date="2015-04" db="UniProtKB">
        <authorList>
            <consortium name="EnsemblPlants"/>
        </authorList>
    </citation>
    <scope>IDENTIFICATION</scope>
</reference>
<dbReference type="PANTHER" id="PTHR38020:SF1">
    <property type="entry name" value="UROPORPHYRINOGEN-III SYNTHASE"/>
    <property type="match status" value="1"/>
</dbReference>
<reference evidence="2" key="2">
    <citation type="submission" date="2018-05" db="EMBL/GenBank/DDBJ databases">
        <title>OgluRS3 (Oryza glumaepatula Reference Sequence Version 3).</title>
        <authorList>
            <person name="Zhang J."/>
            <person name="Kudrna D."/>
            <person name="Lee S."/>
            <person name="Talag J."/>
            <person name="Welchert J."/>
            <person name="Wing R.A."/>
        </authorList>
    </citation>
    <scope>NUCLEOTIDE SEQUENCE [LARGE SCALE GENOMIC DNA]</scope>
</reference>
<evidence type="ECO:0000313" key="2">
    <source>
        <dbReference type="EnsemblPlants" id="OGLUM03G40880.1"/>
    </source>
</evidence>
<accession>A0A0D9ZFV0</accession>
<dbReference type="Proteomes" id="UP000026961">
    <property type="component" value="Chromosome 3"/>
</dbReference>
<dbReference type="HOGENOM" id="CLU_2053557_0_0_1"/>
<evidence type="ECO:0000256" key="1">
    <source>
        <dbReference type="SAM" id="MobiDB-lite"/>
    </source>
</evidence>
<dbReference type="AlphaFoldDB" id="A0A0D9ZFV0"/>
<proteinExistence type="predicted"/>